<dbReference type="PANTHER" id="PTHR40252">
    <property type="entry name" value="BLR0328 PROTEIN"/>
    <property type="match status" value="1"/>
</dbReference>
<comment type="caution">
    <text evidence="3">The sequence shown here is derived from an EMBL/GenBank/DDBJ whole genome shotgun (WGS) entry which is preliminary data.</text>
</comment>
<accession>A0A1G2KT53</accession>
<evidence type="ECO:0000259" key="1">
    <source>
        <dbReference type="SMART" id="SM00897"/>
    </source>
</evidence>
<proteinExistence type="predicted"/>
<sequence length="403" mass="42873">MIHAGVGTGAGSDAYQAGYAAGKSAVERAGGKPEFVFVFASSFLRQEDVVRGVRDASGHAPLLGCSTAGEITNDGPTQRSVGVMAIRSDTLSFYSGMGRDIKQDAREAGRAAAREAQGKAAAGTPPASLRAFIMLPDVLTGNGADIVRGVSDVLGPHFPIVGGAAGDDFMFKKTYEYRDDEVVSGAIAGVGLAGDMTIGIGVRHGWVPIGMPMRVTKAQGAVLSELDGKPAISVYEDYFGARAEELRKEALARLAITYPLGLKIPEYPEEYLIRDPITVNDDGSITCAAEIPEGSEVRLMIGSKEKAVEAAEDAARHLMREFEIDRTRPAFVLIFNCIAREKLFAQKAGDEIRAVMNIIGPDVPLLGFYTYGEQAPLGGEVRNLEKCDPRFHNETVVLFGVGA</sequence>
<reference evidence="3 4" key="1">
    <citation type="journal article" date="2016" name="Nat. Commun.">
        <title>Thousands of microbial genomes shed light on interconnected biogeochemical processes in an aquifer system.</title>
        <authorList>
            <person name="Anantharaman K."/>
            <person name="Brown C.T."/>
            <person name="Hug L.A."/>
            <person name="Sharon I."/>
            <person name="Castelle C.J."/>
            <person name="Probst A.J."/>
            <person name="Thomas B.C."/>
            <person name="Singh A."/>
            <person name="Wilkins M.J."/>
            <person name="Karaoz U."/>
            <person name="Brodie E.L."/>
            <person name="Williams K.H."/>
            <person name="Hubbard S.S."/>
            <person name="Banfield J.F."/>
        </authorList>
    </citation>
    <scope>NUCLEOTIDE SEQUENCE [LARGE SCALE GENOMIC DNA]</scope>
</reference>
<feature type="domain" description="FIST" evidence="1">
    <location>
        <begin position="32"/>
        <end position="230"/>
    </location>
</feature>
<feature type="domain" description="FIST C-domain" evidence="2">
    <location>
        <begin position="231"/>
        <end position="377"/>
    </location>
</feature>
<dbReference type="SMART" id="SM00897">
    <property type="entry name" value="FIST"/>
    <property type="match status" value="1"/>
</dbReference>
<name>A0A1G2KT53_9BACT</name>
<dbReference type="EMBL" id="MHQN01000033">
    <property type="protein sequence ID" value="OHA02607.1"/>
    <property type="molecule type" value="Genomic_DNA"/>
</dbReference>
<organism evidence="3 4">
    <name type="scientific">Candidatus Sungbacteria bacterium RIFCSPHIGHO2_02_FULL_53_17</name>
    <dbReference type="NCBI Taxonomy" id="1802275"/>
    <lineage>
        <taxon>Bacteria</taxon>
        <taxon>Candidatus Sungiibacteriota</taxon>
    </lineage>
</organism>
<dbReference type="Pfam" id="PF08495">
    <property type="entry name" value="FIST"/>
    <property type="match status" value="1"/>
</dbReference>
<dbReference type="PANTHER" id="PTHR40252:SF2">
    <property type="entry name" value="BLR0328 PROTEIN"/>
    <property type="match status" value="1"/>
</dbReference>
<protein>
    <recommendedName>
        <fullName evidence="5">FIST domain-containing protein</fullName>
    </recommendedName>
</protein>
<evidence type="ECO:0000313" key="3">
    <source>
        <dbReference type="EMBL" id="OHA02607.1"/>
    </source>
</evidence>
<dbReference type="Pfam" id="PF10442">
    <property type="entry name" value="FIST_C"/>
    <property type="match status" value="1"/>
</dbReference>
<dbReference type="SMART" id="SM01204">
    <property type="entry name" value="FIST_C"/>
    <property type="match status" value="1"/>
</dbReference>
<evidence type="ECO:0000313" key="4">
    <source>
        <dbReference type="Proteomes" id="UP000177177"/>
    </source>
</evidence>
<evidence type="ECO:0008006" key="5">
    <source>
        <dbReference type="Google" id="ProtNLM"/>
    </source>
</evidence>
<dbReference type="InterPro" id="IPR013702">
    <property type="entry name" value="FIST_domain_N"/>
</dbReference>
<gene>
    <name evidence="3" type="ORF">A3C92_03105</name>
</gene>
<dbReference type="Proteomes" id="UP000177177">
    <property type="component" value="Unassembled WGS sequence"/>
</dbReference>
<dbReference type="InterPro" id="IPR019494">
    <property type="entry name" value="FIST_C"/>
</dbReference>
<dbReference type="AlphaFoldDB" id="A0A1G2KT53"/>
<evidence type="ECO:0000259" key="2">
    <source>
        <dbReference type="SMART" id="SM01204"/>
    </source>
</evidence>